<gene>
    <name evidence="2" type="ORF">O181_108073</name>
</gene>
<name>A0A9Q3JS46_9BASI</name>
<reference evidence="2" key="1">
    <citation type="submission" date="2021-03" db="EMBL/GenBank/DDBJ databases">
        <title>Draft genome sequence of rust myrtle Austropuccinia psidii MF-1, a brazilian biotype.</title>
        <authorList>
            <person name="Quecine M.C."/>
            <person name="Pachon D.M.R."/>
            <person name="Bonatelli M.L."/>
            <person name="Correr F.H."/>
            <person name="Franceschini L.M."/>
            <person name="Leite T.F."/>
            <person name="Margarido G.R.A."/>
            <person name="Almeida C.A."/>
            <person name="Ferrarezi J.A."/>
            <person name="Labate C.A."/>
        </authorList>
    </citation>
    <scope>NUCLEOTIDE SEQUENCE</scope>
    <source>
        <strain evidence="2">MF-1</strain>
    </source>
</reference>
<feature type="region of interest" description="Disordered" evidence="1">
    <location>
        <begin position="21"/>
        <end position="48"/>
    </location>
</feature>
<evidence type="ECO:0000256" key="1">
    <source>
        <dbReference type="SAM" id="MobiDB-lite"/>
    </source>
</evidence>
<evidence type="ECO:0000313" key="2">
    <source>
        <dbReference type="EMBL" id="MBW0568358.1"/>
    </source>
</evidence>
<dbReference type="Proteomes" id="UP000765509">
    <property type="component" value="Unassembled WGS sequence"/>
</dbReference>
<dbReference type="AlphaFoldDB" id="A0A9Q3JS46"/>
<sequence>MSIKTLRTHFGQESLWTTFQTMGSGNHQRPPDQLSNPSPQLKGDSSHSSMHPLLKVAGVMHIWYYIPLCTISAQKSNGDVFRTQLHDSKSRSQNPSPILKEDSSDHQSGNPWQLSEDHPRTPTTWFCRSWVGNYFRIIPRAILRCYSSFNQLLRKQVLQYSLDNSIGPYRQKSIIPVCPWPNRANSYSTVGIQSHCSIIKMARTVLAQYRKYSW</sequence>
<feature type="compositionally biased region" description="Polar residues" evidence="1">
    <location>
        <begin position="21"/>
        <end position="39"/>
    </location>
</feature>
<comment type="caution">
    <text evidence="2">The sequence shown here is derived from an EMBL/GenBank/DDBJ whole genome shotgun (WGS) entry which is preliminary data.</text>
</comment>
<protein>
    <submittedName>
        <fullName evidence="2">Uncharacterized protein</fullName>
    </submittedName>
</protein>
<accession>A0A9Q3JS46</accession>
<organism evidence="2 3">
    <name type="scientific">Austropuccinia psidii MF-1</name>
    <dbReference type="NCBI Taxonomy" id="1389203"/>
    <lineage>
        <taxon>Eukaryota</taxon>
        <taxon>Fungi</taxon>
        <taxon>Dikarya</taxon>
        <taxon>Basidiomycota</taxon>
        <taxon>Pucciniomycotina</taxon>
        <taxon>Pucciniomycetes</taxon>
        <taxon>Pucciniales</taxon>
        <taxon>Sphaerophragmiaceae</taxon>
        <taxon>Austropuccinia</taxon>
    </lineage>
</organism>
<feature type="region of interest" description="Disordered" evidence="1">
    <location>
        <begin position="85"/>
        <end position="119"/>
    </location>
</feature>
<keyword evidence="3" id="KW-1185">Reference proteome</keyword>
<dbReference type="EMBL" id="AVOT02082480">
    <property type="protein sequence ID" value="MBW0568358.1"/>
    <property type="molecule type" value="Genomic_DNA"/>
</dbReference>
<evidence type="ECO:0000313" key="3">
    <source>
        <dbReference type="Proteomes" id="UP000765509"/>
    </source>
</evidence>
<proteinExistence type="predicted"/>